<dbReference type="InterPro" id="IPR024455">
    <property type="entry name" value="Phage_capsid"/>
</dbReference>
<dbReference type="Pfam" id="PF05065">
    <property type="entry name" value="Phage_capsid"/>
    <property type="match status" value="1"/>
</dbReference>
<dbReference type="Gene3D" id="3.30.2400.10">
    <property type="entry name" value="Major capsid protein gp5"/>
    <property type="match status" value="1"/>
</dbReference>
<dbReference type="EMBL" id="UOGG01000052">
    <property type="protein sequence ID" value="VAX28189.1"/>
    <property type="molecule type" value="Genomic_DNA"/>
</dbReference>
<gene>
    <name evidence="4" type="ORF">MNBD_NITROSPINAE05-806</name>
</gene>
<dbReference type="GO" id="GO:0044423">
    <property type="term" value="C:virion component"/>
    <property type="evidence" value="ECO:0007669"/>
    <property type="project" value="UniProtKB-KW"/>
</dbReference>
<keyword evidence="2" id="KW-0946">Virion</keyword>
<comment type="subcellular location">
    <subcellularLocation>
        <location evidence="1">Virion</location>
    </subcellularLocation>
</comment>
<accession>A0A3B1CD81</accession>
<sequence>MNEIKQLVDELNHAFSEHKVQNDQRLADLEKNGRVDPLLEQQVNRISSEIQDLTDMKQGLEKIQTQLNRPGFEFGSGSLDPLAEKKKAAVEKYLRKGEAQMSADEIKFLSSQQDADGGYWVTSGMSDKVISKVFETSPMRNIATVETISTDALEIPNDLSEANAAWTTEEGARSETNTPTIGIVSIPVHELYAMPKSTQTLLDDSRIDVENWLAGKVADKFSRLENAAFINGDGSGKPTGLLTYPAGTTNPGQVQQVNSGSASSLTADGLRSLVYALNSAYLKNGRWLMNRGTVEEISKLKDSNGQYLWQPSLEAGELQTLLGYPIERMEDMPAVAANSLSLAFGDFHSAYTIVDRVGVRVLRDPFSAKPFVLFYTTKRTGGDVTNYEGFVIQKTAA</sequence>
<evidence type="ECO:0000313" key="4">
    <source>
        <dbReference type="EMBL" id="VAX28189.1"/>
    </source>
</evidence>
<proteinExistence type="predicted"/>
<evidence type="ECO:0000259" key="3">
    <source>
        <dbReference type="Pfam" id="PF05065"/>
    </source>
</evidence>
<protein>
    <submittedName>
        <fullName evidence="4">Gene Transfer Agent capsid protein Phage major capsid protein</fullName>
    </submittedName>
</protein>
<evidence type="ECO:0000256" key="2">
    <source>
        <dbReference type="ARBA" id="ARBA00022844"/>
    </source>
</evidence>
<name>A0A3B1CD81_9ZZZZ</name>
<dbReference type="InterPro" id="IPR054612">
    <property type="entry name" value="Phage_capsid-like_C"/>
</dbReference>
<dbReference type="NCBIfam" id="TIGR01554">
    <property type="entry name" value="major_cap_HK97"/>
    <property type="match status" value="1"/>
</dbReference>
<reference evidence="4" key="1">
    <citation type="submission" date="2018-06" db="EMBL/GenBank/DDBJ databases">
        <authorList>
            <person name="Zhirakovskaya E."/>
        </authorList>
    </citation>
    <scope>NUCLEOTIDE SEQUENCE</scope>
</reference>
<feature type="domain" description="Phage capsid-like C-terminal" evidence="3">
    <location>
        <begin position="117"/>
        <end position="392"/>
    </location>
</feature>
<organism evidence="4">
    <name type="scientific">hydrothermal vent metagenome</name>
    <dbReference type="NCBI Taxonomy" id="652676"/>
    <lineage>
        <taxon>unclassified sequences</taxon>
        <taxon>metagenomes</taxon>
        <taxon>ecological metagenomes</taxon>
    </lineage>
</organism>
<evidence type="ECO:0000256" key="1">
    <source>
        <dbReference type="ARBA" id="ARBA00004328"/>
    </source>
</evidence>
<dbReference type="Gene3D" id="3.30.2320.10">
    <property type="entry name" value="hypothetical protein PF0899 domain"/>
    <property type="match status" value="1"/>
</dbReference>
<dbReference type="SUPFAM" id="SSF56563">
    <property type="entry name" value="Major capsid protein gp5"/>
    <property type="match status" value="1"/>
</dbReference>
<dbReference type="AlphaFoldDB" id="A0A3B1CD81"/>